<keyword evidence="1" id="KW-1133">Transmembrane helix</keyword>
<dbReference type="AlphaFoldDB" id="A0A3Q0KT40"/>
<evidence type="ECO:0000256" key="1">
    <source>
        <dbReference type="SAM" id="Phobius"/>
    </source>
</evidence>
<dbReference type="InParanoid" id="A0A3Q0KT40"/>
<protein>
    <submittedName>
        <fullName evidence="3">EGF-like domain-containing protein</fullName>
    </submittedName>
</protein>
<keyword evidence="1" id="KW-0472">Membrane</keyword>
<dbReference type="WBParaSite" id="Smp_172520.1">
    <property type="protein sequence ID" value="Smp_172520.1"/>
    <property type="gene ID" value="Smp_172520"/>
</dbReference>
<name>A0A3Q0KT40_SCHMA</name>
<accession>A0A3Q0KT40</accession>
<organism evidence="2 3">
    <name type="scientific">Schistosoma mansoni</name>
    <name type="common">Blood fluke</name>
    <dbReference type="NCBI Taxonomy" id="6183"/>
    <lineage>
        <taxon>Eukaryota</taxon>
        <taxon>Metazoa</taxon>
        <taxon>Spiralia</taxon>
        <taxon>Lophotrochozoa</taxon>
        <taxon>Platyhelminthes</taxon>
        <taxon>Trematoda</taxon>
        <taxon>Digenea</taxon>
        <taxon>Strigeidida</taxon>
        <taxon>Schistosomatoidea</taxon>
        <taxon>Schistosomatidae</taxon>
        <taxon>Schistosoma</taxon>
    </lineage>
</organism>
<sequence>MKNLLMFYIKPFTPDCKHISCGSNQHCVKNLAGNFTCVCSVFFAPENLDPSVPLDCRFSWVTLLLVLIFSLLSIACIIWIIVAICKACSCKGQYTNAKPVNQPEVENESIRSVRSVTSIPYNTRSINCD</sequence>
<proteinExistence type="predicted"/>
<keyword evidence="2" id="KW-1185">Reference proteome</keyword>
<feature type="transmembrane region" description="Helical" evidence="1">
    <location>
        <begin position="58"/>
        <end position="84"/>
    </location>
</feature>
<reference evidence="2" key="1">
    <citation type="journal article" date="2012" name="PLoS Negl. Trop. Dis.">
        <title>A systematically improved high quality genome and transcriptome of the human blood fluke Schistosoma mansoni.</title>
        <authorList>
            <person name="Protasio A.V."/>
            <person name="Tsai I.J."/>
            <person name="Babbage A."/>
            <person name="Nichol S."/>
            <person name="Hunt M."/>
            <person name="Aslett M.A."/>
            <person name="De Silva N."/>
            <person name="Velarde G.S."/>
            <person name="Anderson T.J."/>
            <person name="Clark R.C."/>
            <person name="Davidson C."/>
            <person name="Dillon G.P."/>
            <person name="Holroyd N.E."/>
            <person name="LoVerde P.T."/>
            <person name="Lloyd C."/>
            <person name="McQuillan J."/>
            <person name="Oliveira G."/>
            <person name="Otto T.D."/>
            <person name="Parker-Manuel S.J."/>
            <person name="Quail M.A."/>
            <person name="Wilson R.A."/>
            <person name="Zerlotini A."/>
            <person name="Dunne D.W."/>
            <person name="Berriman M."/>
        </authorList>
    </citation>
    <scope>NUCLEOTIDE SEQUENCE [LARGE SCALE GENOMIC DNA]</scope>
    <source>
        <strain evidence="2">Puerto Rican</strain>
    </source>
</reference>
<reference evidence="3" key="2">
    <citation type="submission" date="2018-12" db="UniProtKB">
        <authorList>
            <consortium name="WormBaseParasite"/>
        </authorList>
    </citation>
    <scope>IDENTIFICATION</scope>
    <source>
        <strain evidence="3">Puerto Rican</strain>
    </source>
</reference>
<dbReference type="Proteomes" id="UP000008854">
    <property type="component" value="Unassembled WGS sequence"/>
</dbReference>
<evidence type="ECO:0000313" key="3">
    <source>
        <dbReference type="WBParaSite" id="Smp_172520.1"/>
    </source>
</evidence>
<keyword evidence="1" id="KW-0812">Transmembrane</keyword>
<evidence type="ECO:0000313" key="2">
    <source>
        <dbReference type="Proteomes" id="UP000008854"/>
    </source>
</evidence>